<dbReference type="NCBIfam" id="TIGR01764">
    <property type="entry name" value="excise"/>
    <property type="match status" value="1"/>
</dbReference>
<feature type="domain" description="Helix-turn-helix" evidence="1">
    <location>
        <begin position="84"/>
        <end position="132"/>
    </location>
</feature>
<sequence>MAKHDFASFRLPKGDEVEAAVAALRQLPEHWPTRAGTHQIVLSPEAADRQVIEVPTLAMRVFAQILGEIAVGHAVRVIPVRPELTTQEAADLLDVSRPKLVRLLDEGVIPHKKAGAHRRVRLEDIVAYKEQRDAASLKALEALARQAQKLKVGYE</sequence>
<comment type="caution">
    <text evidence="2">The sequence shown here is derived from an EMBL/GenBank/DDBJ whole genome shotgun (WGS) entry which is preliminary data.</text>
</comment>
<dbReference type="Pfam" id="PF12728">
    <property type="entry name" value="HTH_17"/>
    <property type="match status" value="1"/>
</dbReference>
<keyword evidence="3" id="KW-1185">Reference proteome</keyword>
<gene>
    <name evidence="2" type="ORF">I5I61_26770</name>
</gene>
<dbReference type="RefSeq" id="WP_196913530.1">
    <property type="nucleotide sequence ID" value="NZ_JADTFC010000098.1"/>
</dbReference>
<dbReference type="SUPFAM" id="SSF46955">
    <property type="entry name" value="Putative DNA-binding domain"/>
    <property type="match status" value="1"/>
</dbReference>
<dbReference type="EMBL" id="JADTFC010000098">
    <property type="protein sequence ID" value="MBG6291075.1"/>
    <property type="molecule type" value="Genomic_DNA"/>
</dbReference>
<dbReference type="Proteomes" id="UP000608450">
    <property type="component" value="Unassembled WGS sequence"/>
</dbReference>
<evidence type="ECO:0000313" key="2">
    <source>
        <dbReference type="EMBL" id="MBG6291075.1"/>
    </source>
</evidence>
<evidence type="ECO:0000259" key="1">
    <source>
        <dbReference type="Pfam" id="PF12728"/>
    </source>
</evidence>
<dbReference type="InterPro" id="IPR010093">
    <property type="entry name" value="SinI_DNA-bd"/>
</dbReference>
<dbReference type="InterPro" id="IPR009061">
    <property type="entry name" value="DNA-bd_dom_put_sf"/>
</dbReference>
<protein>
    <submittedName>
        <fullName evidence="2">Helix-turn-helix domain-containing protein</fullName>
    </submittedName>
</protein>
<reference evidence="2 3" key="1">
    <citation type="submission" date="2020-11" db="EMBL/GenBank/DDBJ databases">
        <title>Enhanced detection system for hospital associated transmission using whole genome sequencing surveillance.</title>
        <authorList>
            <person name="Harrison L.H."/>
            <person name="Van Tyne D."/>
            <person name="Marsh J.W."/>
            <person name="Griffith M.P."/>
            <person name="Snyder D.J."/>
            <person name="Cooper V.S."/>
            <person name="Mustapha M."/>
        </authorList>
    </citation>
    <scope>NUCLEOTIDE SEQUENCE [LARGE SCALE GENOMIC DNA]</scope>
    <source>
        <strain evidence="2 3">PSA00705</strain>
    </source>
</reference>
<evidence type="ECO:0000313" key="3">
    <source>
        <dbReference type="Proteomes" id="UP000608450"/>
    </source>
</evidence>
<name>A0ABS0KSK5_PSENT</name>
<organism evidence="2 3">
    <name type="scientific">Pseudomonas nitroreducens</name>
    <dbReference type="NCBI Taxonomy" id="46680"/>
    <lineage>
        <taxon>Bacteria</taxon>
        <taxon>Pseudomonadati</taxon>
        <taxon>Pseudomonadota</taxon>
        <taxon>Gammaproteobacteria</taxon>
        <taxon>Pseudomonadales</taxon>
        <taxon>Pseudomonadaceae</taxon>
        <taxon>Pseudomonas</taxon>
    </lineage>
</organism>
<dbReference type="InterPro" id="IPR041657">
    <property type="entry name" value="HTH_17"/>
</dbReference>
<accession>A0ABS0KSK5</accession>
<proteinExistence type="predicted"/>